<dbReference type="PANTHER" id="PTHR43316">
    <property type="entry name" value="HYDROLASE, HALOACID DELAHOGENASE-RELATED"/>
    <property type="match status" value="1"/>
</dbReference>
<dbReference type="InterPro" id="IPR051540">
    <property type="entry name" value="S-2-haloacid_dehalogenase"/>
</dbReference>
<dbReference type="SUPFAM" id="SSF56784">
    <property type="entry name" value="HAD-like"/>
    <property type="match status" value="1"/>
</dbReference>
<dbReference type="GO" id="GO:0016787">
    <property type="term" value="F:hydrolase activity"/>
    <property type="evidence" value="ECO:0007669"/>
    <property type="project" value="UniProtKB-KW"/>
</dbReference>
<protein>
    <submittedName>
        <fullName evidence="2">HAD hydrolase-like protein</fullName>
    </submittedName>
</protein>
<dbReference type="InterPro" id="IPR036412">
    <property type="entry name" value="HAD-like_sf"/>
</dbReference>
<accession>A0A934K8R0</accession>
<keyword evidence="1" id="KW-0378">Hydrolase</keyword>
<dbReference type="Pfam" id="PF00702">
    <property type="entry name" value="Hydrolase"/>
    <property type="match status" value="1"/>
</dbReference>
<sequence>MRDAFALSHAGGYRPLKEVLSAELPRTLAKAGVNTGSEAVANVVGAFAELEPQPGLREALVRASGAGVKLLALTNGSADSTRQLLERSGVLECFAALLSCDEVRRTKPHPEVYAIARRKAEGELWLVAAHAWDVAGALMAGLRGAYVSEQEGSYLESVYPEPDLVAATLQEAVDGILARA</sequence>
<evidence type="ECO:0000256" key="1">
    <source>
        <dbReference type="ARBA" id="ARBA00022801"/>
    </source>
</evidence>
<organism evidence="2 3">
    <name type="scientific">Candidatus Nephthysia bennettiae</name>
    <dbReference type="NCBI Taxonomy" id="3127016"/>
    <lineage>
        <taxon>Bacteria</taxon>
        <taxon>Bacillati</taxon>
        <taxon>Candidatus Dormiibacterota</taxon>
        <taxon>Candidatus Dormibacteria</taxon>
        <taxon>Candidatus Dormibacterales</taxon>
        <taxon>Candidatus Dormibacteraceae</taxon>
        <taxon>Candidatus Nephthysia</taxon>
    </lineage>
</organism>
<reference evidence="2" key="1">
    <citation type="submission" date="2020-10" db="EMBL/GenBank/DDBJ databases">
        <title>Ca. Dormibacterota MAGs.</title>
        <authorList>
            <person name="Montgomery K."/>
        </authorList>
    </citation>
    <scope>NUCLEOTIDE SEQUENCE [LARGE SCALE GENOMIC DNA]</scope>
    <source>
        <strain evidence="2">SC8812_S17_10</strain>
    </source>
</reference>
<evidence type="ECO:0000313" key="3">
    <source>
        <dbReference type="Proteomes" id="UP000612893"/>
    </source>
</evidence>
<dbReference type="PANTHER" id="PTHR43316:SF3">
    <property type="entry name" value="HALOACID DEHALOGENASE, TYPE II (AFU_ORTHOLOGUE AFUA_2G07750)-RELATED"/>
    <property type="match status" value="1"/>
</dbReference>
<dbReference type="RefSeq" id="WP_338201898.1">
    <property type="nucleotide sequence ID" value="NZ_JAEKNR010000121.1"/>
</dbReference>
<proteinExistence type="predicted"/>
<name>A0A934K8R0_9BACT</name>
<gene>
    <name evidence="2" type="ORF">JF922_11495</name>
</gene>
<dbReference type="Gene3D" id="1.10.150.240">
    <property type="entry name" value="Putative phosphatase, domain 2"/>
    <property type="match status" value="1"/>
</dbReference>
<dbReference type="EMBL" id="JAEKNR010000121">
    <property type="protein sequence ID" value="MBJ7598693.1"/>
    <property type="molecule type" value="Genomic_DNA"/>
</dbReference>
<evidence type="ECO:0000313" key="2">
    <source>
        <dbReference type="EMBL" id="MBJ7598693.1"/>
    </source>
</evidence>
<keyword evidence="3" id="KW-1185">Reference proteome</keyword>
<dbReference type="InterPro" id="IPR023198">
    <property type="entry name" value="PGP-like_dom2"/>
</dbReference>
<comment type="caution">
    <text evidence="2">The sequence shown here is derived from an EMBL/GenBank/DDBJ whole genome shotgun (WGS) entry which is preliminary data.</text>
</comment>
<dbReference type="AlphaFoldDB" id="A0A934K8R0"/>
<dbReference type="Gene3D" id="3.40.50.1000">
    <property type="entry name" value="HAD superfamily/HAD-like"/>
    <property type="match status" value="1"/>
</dbReference>
<dbReference type="InterPro" id="IPR023214">
    <property type="entry name" value="HAD_sf"/>
</dbReference>
<dbReference type="Proteomes" id="UP000612893">
    <property type="component" value="Unassembled WGS sequence"/>
</dbReference>